<evidence type="ECO:0000256" key="1">
    <source>
        <dbReference type="SAM" id="Phobius"/>
    </source>
</evidence>
<dbReference type="RefSeq" id="WP_180282400.1">
    <property type="nucleotide sequence ID" value="NZ_JABFDB010000008.1"/>
</dbReference>
<feature type="transmembrane region" description="Helical" evidence="1">
    <location>
        <begin position="150"/>
        <end position="169"/>
    </location>
</feature>
<protein>
    <submittedName>
        <fullName evidence="2">YgjV family protein</fullName>
    </submittedName>
</protein>
<name>A0ABX2T9Z1_9PROT</name>
<keyword evidence="1" id="KW-0472">Membrane</keyword>
<evidence type="ECO:0000313" key="2">
    <source>
        <dbReference type="EMBL" id="NYZ20635.1"/>
    </source>
</evidence>
<feature type="transmembrane region" description="Helical" evidence="1">
    <location>
        <begin position="88"/>
        <end position="114"/>
    </location>
</feature>
<proteinExistence type="predicted"/>
<dbReference type="Pfam" id="PF10688">
    <property type="entry name" value="Imp-YgjV"/>
    <property type="match status" value="1"/>
</dbReference>
<organism evidence="2 3">
    <name type="scientific">Azospirillum oleiclasticum</name>
    <dbReference type="NCBI Taxonomy" id="2735135"/>
    <lineage>
        <taxon>Bacteria</taxon>
        <taxon>Pseudomonadati</taxon>
        <taxon>Pseudomonadota</taxon>
        <taxon>Alphaproteobacteria</taxon>
        <taxon>Rhodospirillales</taxon>
        <taxon>Azospirillaceae</taxon>
        <taxon>Azospirillum</taxon>
    </lineage>
</organism>
<keyword evidence="1" id="KW-0812">Transmembrane</keyword>
<evidence type="ECO:0000313" key="3">
    <source>
        <dbReference type="Proteomes" id="UP000584642"/>
    </source>
</evidence>
<dbReference type="Proteomes" id="UP000584642">
    <property type="component" value="Unassembled WGS sequence"/>
</dbReference>
<reference evidence="2 3" key="1">
    <citation type="submission" date="2020-05" db="EMBL/GenBank/DDBJ databases">
        <title>Azospirillum oleiclasticum sp. nov, a nitrogen-fixing and heavy crude oil-emulsifying bacterium isolated from the crude oil of Yumen Oilfield.</title>
        <authorList>
            <person name="Wu D."/>
            <person name="Cai M."/>
            <person name="Zhang X."/>
        </authorList>
    </citation>
    <scope>NUCLEOTIDE SEQUENCE [LARGE SCALE GENOMIC DNA]</scope>
    <source>
        <strain evidence="2 3">ROY-1-1-2</strain>
    </source>
</reference>
<keyword evidence="1" id="KW-1133">Transmembrane helix</keyword>
<gene>
    <name evidence="2" type="ORF">HND93_13015</name>
</gene>
<accession>A0ABX2T9Z1</accession>
<comment type="caution">
    <text evidence="2">The sequence shown here is derived from an EMBL/GenBank/DDBJ whole genome shotgun (WGS) entry which is preliminary data.</text>
</comment>
<sequence>MPITFDDATVIQAIGLVGTLGGVTWPMFATRLGMLLGQLFTNLCFLAHFALLGAETATLVNVLSALQVAAAIPLGTRPGFRHVYLATVPLIAGVLLWSWSGVPSLFAALGAGLISLGRYQTDVGRFRLVMLLALPCWFTHNALVGSVPGMISDTVGFALNAMMLARMGAFRRRTA</sequence>
<keyword evidence="3" id="KW-1185">Reference proteome</keyword>
<dbReference type="InterPro" id="IPR019629">
    <property type="entry name" value="Uncharacterised_HI1736/YgjV"/>
</dbReference>
<dbReference type="EMBL" id="JABFDB010000008">
    <property type="protein sequence ID" value="NYZ20635.1"/>
    <property type="molecule type" value="Genomic_DNA"/>
</dbReference>
<feature type="transmembrane region" description="Helical" evidence="1">
    <location>
        <begin position="59"/>
        <end position="76"/>
    </location>
</feature>